<gene>
    <name evidence="3" type="ORF">C7M84_001880</name>
</gene>
<proteinExistence type="predicted"/>
<feature type="coiled-coil region" evidence="1">
    <location>
        <begin position="319"/>
        <end position="399"/>
    </location>
</feature>
<feature type="region of interest" description="Disordered" evidence="2">
    <location>
        <begin position="1"/>
        <end position="35"/>
    </location>
</feature>
<accession>A0A3R7MKU2</accession>
<sequence>MAAAERLSDSLLRMKNGKEKGGGGSKENPKYTCRGNHDMNVEEELAKLQPSQRLLDYYREKVAKFEQETQELENFLRKYEQAAKPSFVEKEREQMTRELIELRSALSDVNVFIHAERQQVVRLHAENERLKLDTLEAEKKVALLLSLTGLTEGELMVFLRDPRRLTIVNQKLPPNLRKIQEKLKKDIKEPEVPESEIALRGRILSLEQQLEEAEKTWLIERNALLQDRTLTASETKAQFAKDQAHHKLLAAKIEEAQRHFKEAVAETMNKTAYIQTQEKIWLAERDHLLSVLSAVQENVPLVTHMQSVEKSGSYSDLAKPNSTCELKDLRRENETLKLELQEAEEMRYMYESQCMQLEQTMCKLREEKEAMEKLYKERSQKLSQQIEMLKRDNLRMDERRRTDIKGFQSDIRLIKNDMKTIVHQIYKITMALSGTDNIPVDLSALNEIQAVSALVRAVQKMITNTKRNILKLEADISNPNG</sequence>
<dbReference type="PANTHER" id="PTHR22091:SF1">
    <property type="entry name" value="COILED-COIL DOMAIN-CONTAINING PROTEIN 77"/>
    <property type="match status" value="1"/>
</dbReference>
<dbReference type="OrthoDB" id="6351372at2759"/>
<evidence type="ECO:0000313" key="4">
    <source>
        <dbReference type="Proteomes" id="UP000283509"/>
    </source>
</evidence>
<comment type="caution">
    <text evidence="3">The sequence shown here is derived from an EMBL/GenBank/DDBJ whole genome shotgun (WGS) entry which is preliminary data.</text>
</comment>
<dbReference type="STRING" id="6689.A0A3R7MKU2"/>
<organism evidence="3 4">
    <name type="scientific">Penaeus vannamei</name>
    <name type="common">Whiteleg shrimp</name>
    <name type="synonym">Litopenaeus vannamei</name>
    <dbReference type="NCBI Taxonomy" id="6689"/>
    <lineage>
        <taxon>Eukaryota</taxon>
        <taxon>Metazoa</taxon>
        <taxon>Ecdysozoa</taxon>
        <taxon>Arthropoda</taxon>
        <taxon>Crustacea</taxon>
        <taxon>Multicrustacea</taxon>
        <taxon>Malacostraca</taxon>
        <taxon>Eumalacostraca</taxon>
        <taxon>Eucarida</taxon>
        <taxon>Decapoda</taxon>
        <taxon>Dendrobranchiata</taxon>
        <taxon>Penaeoidea</taxon>
        <taxon>Penaeidae</taxon>
        <taxon>Penaeus</taxon>
    </lineage>
</organism>
<evidence type="ECO:0000313" key="3">
    <source>
        <dbReference type="EMBL" id="ROT79397.1"/>
    </source>
</evidence>
<protein>
    <submittedName>
        <fullName evidence="3">Putative coiled-coil domain-containing protein 77-like</fullName>
    </submittedName>
</protein>
<dbReference type="AlphaFoldDB" id="A0A3R7MKU2"/>
<dbReference type="PANTHER" id="PTHR22091">
    <property type="entry name" value="COILED-COIL DOMAIN-CONTAINING PROTEIN 77"/>
    <property type="match status" value="1"/>
</dbReference>
<dbReference type="GO" id="GO:0005813">
    <property type="term" value="C:centrosome"/>
    <property type="evidence" value="ECO:0007669"/>
    <property type="project" value="TreeGrafter"/>
</dbReference>
<keyword evidence="4" id="KW-1185">Reference proteome</keyword>
<dbReference type="InterPro" id="IPR037696">
    <property type="entry name" value="CCDC77"/>
</dbReference>
<dbReference type="EMBL" id="QCYY01001251">
    <property type="protein sequence ID" value="ROT79397.1"/>
    <property type="molecule type" value="Genomic_DNA"/>
</dbReference>
<dbReference type="Proteomes" id="UP000283509">
    <property type="component" value="Unassembled WGS sequence"/>
</dbReference>
<evidence type="ECO:0000256" key="2">
    <source>
        <dbReference type="SAM" id="MobiDB-lite"/>
    </source>
</evidence>
<name>A0A3R7MKU2_PENVA</name>
<evidence type="ECO:0000256" key="1">
    <source>
        <dbReference type="SAM" id="Coils"/>
    </source>
</evidence>
<keyword evidence="1" id="KW-0175">Coiled coil</keyword>
<reference evidence="3 4" key="1">
    <citation type="submission" date="2018-04" db="EMBL/GenBank/DDBJ databases">
        <authorList>
            <person name="Zhang X."/>
            <person name="Yuan J."/>
            <person name="Li F."/>
            <person name="Xiang J."/>
        </authorList>
    </citation>
    <scope>NUCLEOTIDE SEQUENCE [LARGE SCALE GENOMIC DNA]</scope>
    <source>
        <tissue evidence="3">Muscle</tissue>
    </source>
</reference>
<reference evidence="3 4" key="2">
    <citation type="submission" date="2019-01" db="EMBL/GenBank/DDBJ databases">
        <title>The decoding of complex shrimp genome reveals the adaptation for benthos swimmer, frequently molting mechanism and breeding impact on genome.</title>
        <authorList>
            <person name="Sun Y."/>
            <person name="Gao Y."/>
            <person name="Yu Y."/>
        </authorList>
    </citation>
    <scope>NUCLEOTIDE SEQUENCE [LARGE SCALE GENOMIC DNA]</scope>
    <source>
        <tissue evidence="3">Muscle</tissue>
    </source>
</reference>